<proteinExistence type="predicted"/>
<dbReference type="SMART" id="SM00409">
    <property type="entry name" value="IG"/>
    <property type="match status" value="3"/>
</dbReference>
<keyword evidence="3" id="KW-1015">Disulfide bond</keyword>
<dbReference type="Pfam" id="PF08205">
    <property type="entry name" value="C2-set_2"/>
    <property type="match status" value="1"/>
</dbReference>
<feature type="domain" description="Ig-like" evidence="7">
    <location>
        <begin position="27"/>
        <end position="108"/>
    </location>
</feature>
<keyword evidence="5" id="KW-0393">Immunoglobulin domain</keyword>
<evidence type="ECO:0000256" key="3">
    <source>
        <dbReference type="ARBA" id="ARBA00023157"/>
    </source>
</evidence>
<dbReference type="InterPro" id="IPR007110">
    <property type="entry name" value="Ig-like_dom"/>
</dbReference>
<accession>A0AAJ7SF39</accession>
<comment type="subcellular location">
    <subcellularLocation>
        <location evidence="1">Membrane</location>
        <topology evidence="1">Single-pass type I membrane protein</topology>
    </subcellularLocation>
</comment>
<dbReference type="RefSeq" id="XP_028966925.1">
    <property type="nucleotide sequence ID" value="XM_029111092.1"/>
</dbReference>
<dbReference type="GeneID" id="100900060"/>
<dbReference type="Gene3D" id="2.60.40.10">
    <property type="entry name" value="Immunoglobulins"/>
    <property type="match status" value="3"/>
</dbReference>
<keyword evidence="4" id="KW-0325">Glycoprotein</keyword>
<dbReference type="Pfam" id="PF13927">
    <property type="entry name" value="Ig_3"/>
    <property type="match status" value="1"/>
</dbReference>
<dbReference type="KEGG" id="goe:100900060"/>
<name>A0AAJ7SF39_9ACAR</name>
<dbReference type="InterPro" id="IPR013162">
    <property type="entry name" value="CD80_C2-set"/>
</dbReference>
<evidence type="ECO:0000256" key="5">
    <source>
        <dbReference type="ARBA" id="ARBA00023319"/>
    </source>
</evidence>
<dbReference type="GO" id="GO:0005886">
    <property type="term" value="C:plasma membrane"/>
    <property type="evidence" value="ECO:0007669"/>
    <property type="project" value="TreeGrafter"/>
</dbReference>
<gene>
    <name evidence="9" type="primary">LOC100900060</name>
</gene>
<dbReference type="SUPFAM" id="SSF48726">
    <property type="entry name" value="Immunoglobulin"/>
    <property type="match status" value="3"/>
</dbReference>
<keyword evidence="8" id="KW-1185">Reference proteome</keyword>
<dbReference type="GO" id="GO:0005911">
    <property type="term" value="C:cell-cell junction"/>
    <property type="evidence" value="ECO:0007669"/>
    <property type="project" value="TreeGrafter"/>
</dbReference>
<feature type="domain" description="Ig-like" evidence="7">
    <location>
        <begin position="241"/>
        <end position="327"/>
    </location>
</feature>
<evidence type="ECO:0000256" key="2">
    <source>
        <dbReference type="ARBA" id="ARBA00023136"/>
    </source>
</evidence>
<dbReference type="PROSITE" id="PS00290">
    <property type="entry name" value="IG_MHC"/>
    <property type="match status" value="1"/>
</dbReference>
<feature type="chain" id="PRO_5042544509" evidence="6">
    <location>
        <begin position="20"/>
        <end position="353"/>
    </location>
</feature>
<dbReference type="GO" id="GO:0050839">
    <property type="term" value="F:cell adhesion molecule binding"/>
    <property type="evidence" value="ECO:0007669"/>
    <property type="project" value="TreeGrafter"/>
</dbReference>
<sequence length="353" mass="40074">MRLDFYSLMLLFPISFGSSEEENLEQQHFKTRPQSVQLIEGQTTELQCQIGNLGGQVQWSKDGFVLGYEADIPGFPRYQMIVDEPRGIYNLKLNKVTLDDEAEYQCQVGPVPDHRAIWSAAYVTVLVPPKQIELRHKGNDSGTLDAVEGDQLSMSCWVRDTKPPASIRWFRNNQPLEKDKVQKRIDTNGERELSSVFTKVEIYPRLDDARAVFTCEAQHPALKAPLRSSVVLNVLYAPNAPEIQGYPERELMSGDSLTLVCISRGGNPPARLDWFKNDTPVRSRYRQDDHEAMATYSIMVSDQDDGFVLRCDASNAVVPMPLSASLTLTVKPFNLAIHQSRQKKRKMDIRNRK</sequence>
<reference evidence="9" key="1">
    <citation type="submission" date="2025-08" db="UniProtKB">
        <authorList>
            <consortium name="RefSeq"/>
        </authorList>
    </citation>
    <scope>IDENTIFICATION</scope>
</reference>
<feature type="domain" description="Ig-like" evidence="7">
    <location>
        <begin position="129"/>
        <end position="233"/>
    </location>
</feature>
<dbReference type="Proteomes" id="UP000694867">
    <property type="component" value="Unplaced"/>
</dbReference>
<dbReference type="PANTHER" id="PTHR11640:SF136">
    <property type="entry name" value="NEPHRIN"/>
    <property type="match status" value="1"/>
</dbReference>
<keyword evidence="6" id="KW-0732">Signal</keyword>
<dbReference type="InterPro" id="IPR036179">
    <property type="entry name" value="Ig-like_dom_sf"/>
</dbReference>
<feature type="signal peptide" evidence="6">
    <location>
        <begin position="1"/>
        <end position="19"/>
    </location>
</feature>
<protein>
    <submittedName>
        <fullName evidence="9">Nephrin</fullName>
    </submittedName>
</protein>
<dbReference type="InterPro" id="IPR003599">
    <property type="entry name" value="Ig_sub"/>
</dbReference>
<evidence type="ECO:0000313" key="9">
    <source>
        <dbReference type="RefSeq" id="XP_028966925.1"/>
    </source>
</evidence>
<dbReference type="SMART" id="SM00408">
    <property type="entry name" value="IGc2"/>
    <property type="match status" value="3"/>
</dbReference>
<dbReference type="InterPro" id="IPR003598">
    <property type="entry name" value="Ig_sub2"/>
</dbReference>
<dbReference type="InterPro" id="IPR013098">
    <property type="entry name" value="Ig_I-set"/>
</dbReference>
<dbReference type="Pfam" id="PF07679">
    <property type="entry name" value="I-set"/>
    <property type="match status" value="1"/>
</dbReference>
<evidence type="ECO:0000256" key="6">
    <source>
        <dbReference type="SAM" id="SignalP"/>
    </source>
</evidence>
<dbReference type="AlphaFoldDB" id="A0AAJ7SF39"/>
<evidence type="ECO:0000313" key="8">
    <source>
        <dbReference type="Proteomes" id="UP000694867"/>
    </source>
</evidence>
<dbReference type="GO" id="GO:0098609">
    <property type="term" value="P:cell-cell adhesion"/>
    <property type="evidence" value="ECO:0007669"/>
    <property type="project" value="TreeGrafter"/>
</dbReference>
<dbReference type="InterPro" id="IPR003006">
    <property type="entry name" value="Ig/MHC_CS"/>
</dbReference>
<keyword evidence="2" id="KW-0472">Membrane</keyword>
<evidence type="ECO:0000259" key="7">
    <source>
        <dbReference type="PROSITE" id="PS50835"/>
    </source>
</evidence>
<dbReference type="InterPro" id="IPR013783">
    <property type="entry name" value="Ig-like_fold"/>
</dbReference>
<evidence type="ECO:0000256" key="4">
    <source>
        <dbReference type="ARBA" id="ARBA00023180"/>
    </source>
</evidence>
<dbReference type="InterPro" id="IPR051275">
    <property type="entry name" value="Cell_adhesion_signaling"/>
</dbReference>
<dbReference type="PANTHER" id="PTHR11640">
    <property type="entry name" value="NEPHRIN"/>
    <property type="match status" value="1"/>
</dbReference>
<dbReference type="PROSITE" id="PS50835">
    <property type="entry name" value="IG_LIKE"/>
    <property type="match status" value="3"/>
</dbReference>
<organism evidence="8 9">
    <name type="scientific">Galendromus occidentalis</name>
    <name type="common">western predatory mite</name>
    <dbReference type="NCBI Taxonomy" id="34638"/>
    <lineage>
        <taxon>Eukaryota</taxon>
        <taxon>Metazoa</taxon>
        <taxon>Ecdysozoa</taxon>
        <taxon>Arthropoda</taxon>
        <taxon>Chelicerata</taxon>
        <taxon>Arachnida</taxon>
        <taxon>Acari</taxon>
        <taxon>Parasitiformes</taxon>
        <taxon>Mesostigmata</taxon>
        <taxon>Gamasina</taxon>
        <taxon>Phytoseioidea</taxon>
        <taxon>Phytoseiidae</taxon>
        <taxon>Typhlodrominae</taxon>
        <taxon>Galendromus</taxon>
    </lineage>
</organism>
<evidence type="ECO:0000256" key="1">
    <source>
        <dbReference type="ARBA" id="ARBA00004479"/>
    </source>
</evidence>